<organism evidence="1">
    <name type="scientific">bioreactor metagenome</name>
    <dbReference type="NCBI Taxonomy" id="1076179"/>
    <lineage>
        <taxon>unclassified sequences</taxon>
        <taxon>metagenomes</taxon>
        <taxon>ecological metagenomes</taxon>
    </lineage>
</organism>
<sequence>MCKQPVEREVLAALEQQNRFHKLRLARKADAVHAGVHLDVHAADHV</sequence>
<gene>
    <name evidence="1" type="ORF">SDC9_124951</name>
</gene>
<protein>
    <submittedName>
        <fullName evidence="1">Uncharacterized protein</fullName>
    </submittedName>
</protein>
<dbReference type="EMBL" id="VSSQ01028285">
    <property type="protein sequence ID" value="MPM77941.1"/>
    <property type="molecule type" value="Genomic_DNA"/>
</dbReference>
<reference evidence="1" key="1">
    <citation type="submission" date="2019-08" db="EMBL/GenBank/DDBJ databases">
        <authorList>
            <person name="Kucharzyk K."/>
            <person name="Murdoch R.W."/>
            <person name="Higgins S."/>
            <person name="Loffler F."/>
        </authorList>
    </citation>
    <scope>NUCLEOTIDE SEQUENCE</scope>
</reference>
<evidence type="ECO:0000313" key="1">
    <source>
        <dbReference type="EMBL" id="MPM77941.1"/>
    </source>
</evidence>
<comment type="caution">
    <text evidence="1">The sequence shown here is derived from an EMBL/GenBank/DDBJ whole genome shotgun (WGS) entry which is preliminary data.</text>
</comment>
<proteinExistence type="predicted"/>
<accession>A0A645CLW5</accession>
<dbReference type="AlphaFoldDB" id="A0A645CLW5"/>
<name>A0A645CLW5_9ZZZZ</name>